<dbReference type="Pfam" id="PF01494">
    <property type="entry name" value="FAD_binding_3"/>
    <property type="match status" value="1"/>
</dbReference>
<sequence length="376" mass="41127">MSRNRKIAIAGAGVAGMALAILAAKQGHKVTLFERGSTVSSMGAGVTLWPNAMFVMQQMGLDEKLRHAGGVPDRMRQFDQHGVLQTEFDISAVNSLCGFPGVTVLRRELMSLLASELESLGVQIRFNCSIAAADVMRLGLQFDLVVGADGRMNSAVRQALYADKVTPCYHGFVNVIGVSSPGESLPDNAICDFRGPGQRFGIVPVNDGRCYWAGAWNAAIDRKRPLTHWYEELHQRFRGWPDPVKNVLLSADRASVNCIFVHDIDPLPFWHRDNILIIGDAAHASLPTSGQGACQALEDAWHLSLILKADDEPEAALQRFYEQRCIKTSAAQRVGRELAGKFFTESSGQPEPLLPATHISASELSRFWMQGLTSLA</sequence>
<dbReference type="GO" id="GO:0071949">
    <property type="term" value="F:FAD binding"/>
    <property type="evidence" value="ECO:0007669"/>
    <property type="project" value="InterPro"/>
</dbReference>
<name>A0A085JHT4_9GAMM</name>
<accession>A0A085JHT4</accession>
<protein>
    <submittedName>
        <fullName evidence="4">FAD-dependent oxidoreductase</fullName>
    </submittedName>
</protein>
<keyword evidence="2" id="KW-0503">Monooxygenase</keyword>
<proteinExistence type="predicted"/>
<dbReference type="PRINTS" id="PR00420">
    <property type="entry name" value="RNGMNOXGNASE"/>
</dbReference>
<dbReference type="eggNOG" id="COG0654">
    <property type="taxonomic scope" value="Bacteria"/>
</dbReference>
<dbReference type="InterPro" id="IPR002938">
    <property type="entry name" value="FAD-bd"/>
</dbReference>
<dbReference type="AlphaFoldDB" id="A0A085JHT4"/>
<feature type="domain" description="FAD-binding" evidence="3">
    <location>
        <begin position="6"/>
        <end position="309"/>
    </location>
</feature>
<organism evidence="4 5">
    <name type="scientific">Tatumella ptyseos ATCC 33301</name>
    <dbReference type="NCBI Taxonomy" id="1005995"/>
    <lineage>
        <taxon>Bacteria</taxon>
        <taxon>Pseudomonadati</taxon>
        <taxon>Pseudomonadota</taxon>
        <taxon>Gammaproteobacteria</taxon>
        <taxon>Enterobacterales</taxon>
        <taxon>Erwiniaceae</taxon>
        <taxon>Tatumella</taxon>
    </lineage>
</organism>
<dbReference type="Proteomes" id="UP000028602">
    <property type="component" value="Unassembled WGS sequence"/>
</dbReference>
<evidence type="ECO:0000256" key="1">
    <source>
        <dbReference type="ARBA" id="ARBA00023002"/>
    </source>
</evidence>
<comment type="caution">
    <text evidence="4">The sequence shown here is derived from an EMBL/GenBank/DDBJ whole genome shotgun (WGS) entry which is preliminary data.</text>
</comment>
<dbReference type="SUPFAM" id="SSF51905">
    <property type="entry name" value="FAD/NAD(P)-binding domain"/>
    <property type="match status" value="1"/>
</dbReference>
<evidence type="ECO:0000256" key="2">
    <source>
        <dbReference type="ARBA" id="ARBA00023033"/>
    </source>
</evidence>
<dbReference type="InterPro" id="IPR050493">
    <property type="entry name" value="FAD-dep_Monooxygenase_BioMet"/>
</dbReference>
<dbReference type="EMBL" id="JMPR01000027">
    <property type="protein sequence ID" value="KFD20030.1"/>
    <property type="molecule type" value="Genomic_DNA"/>
</dbReference>
<dbReference type="GO" id="GO:0004497">
    <property type="term" value="F:monooxygenase activity"/>
    <property type="evidence" value="ECO:0007669"/>
    <property type="project" value="UniProtKB-KW"/>
</dbReference>
<dbReference type="PANTHER" id="PTHR13789:SF309">
    <property type="entry name" value="PUTATIVE (AFU_ORTHOLOGUE AFUA_6G14510)-RELATED"/>
    <property type="match status" value="1"/>
</dbReference>
<dbReference type="InterPro" id="IPR036188">
    <property type="entry name" value="FAD/NAD-bd_sf"/>
</dbReference>
<keyword evidence="5" id="KW-1185">Reference proteome</keyword>
<keyword evidence="1" id="KW-0560">Oxidoreductase</keyword>
<evidence type="ECO:0000313" key="4">
    <source>
        <dbReference type="EMBL" id="KFD20030.1"/>
    </source>
</evidence>
<dbReference type="Gene3D" id="3.50.50.60">
    <property type="entry name" value="FAD/NAD(P)-binding domain"/>
    <property type="match status" value="1"/>
</dbReference>
<evidence type="ECO:0000259" key="3">
    <source>
        <dbReference type="Pfam" id="PF01494"/>
    </source>
</evidence>
<gene>
    <name evidence="4" type="ORF">GTPT_1479</name>
</gene>
<dbReference type="RefSeq" id="WP_029990892.1">
    <property type="nucleotide sequence ID" value="NZ_ATMJ01000036.1"/>
</dbReference>
<reference evidence="4 5" key="1">
    <citation type="submission" date="2014-05" db="EMBL/GenBank/DDBJ databases">
        <title>ATOL: Assembling a taxonomically balanced genome-scale reconstruction of the evolutionary history of the Enterobacteriaceae.</title>
        <authorList>
            <person name="Plunkett G.III."/>
            <person name="Neeno-Eckwall E.C."/>
            <person name="Glasner J.D."/>
            <person name="Perna N.T."/>
        </authorList>
    </citation>
    <scope>NUCLEOTIDE SEQUENCE [LARGE SCALE GENOMIC DNA]</scope>
    <source>
        <strain evidence="4 5">ATCC 33301</strain>
    </source>
</reference>
<dbReference type="OrthoDB" id="9782160at2"/>
<evidence type="ECO:0000313" key="5">
    <source>
        <dbReference type="Proteomes" id="UP000028602"/>
    </source>
</evidence>
<dbReference type="PANTHER" id="PTHR13789">
    <property type="entry name" value="MONOOXYGENASE"/>
    <property type="match status" value="1"/>
</dbReference>